<dbReference type="RefSeq" id="WP_189643090.1">
    <property type="nucleotide sequence ID" value="NZ_BNAL01000017.1"/>
</dbReference>
<comment type="caution">
    <text evidence="1">The sequence shown here is derived from an EMBL/GenBank/DDBJ whole genome shotgun (WGS) entry which is preliminary data.</text>
</comment>
<sequence length="146" mass="16073">MTNPPNPNAQQQYKSSQSGRFVVPGWMNLIEGTPDAIEIQLDLDKSDLSRDQACLLIEYWATNEDITLQSILPVRAFGANRDGWCMLIPARGRVLIRAIDTAPNPPLLASQWINVDPATQPGTTVHVKVDFPDPAKAAAQNLQLNN</sequence>
<gene>
    <name evidence="1" type="ORF">GCM10017783_15250</name>
</gene>
<name>A0ABQ3K5D6_9DEIO</name>
<dbReference type="EMBL" id="BNAL01000017">
    <property type="protein sequence ID" value="GHG03646.1"/>
    <property type="molecule type" value="Genomic_DNA"/>
</dbReference>
<reference evidence="2" key="1">
    <citation type="journal article" date="2019" name="Int. J. Syst. Evol. Microbiol.">
        <title>The Global Catalogue of Microorganisms (GCM) 10K type strain sequencing project: providing services to taxonomists for standard genome sequencing and annotation.</title>
        <authorList>
            <consortium name="The Broad Institute Genomics Platform"/>
            <consortium name="The Broad Institute Genome Sequencing Center for Infectious Disease"/>
            <person name="Wu L."/>
            <person name="Ma J."/>
        </authorList>
    </citation>
    <scope>NUCLEOTIDE SEQUENCE [LARGE SCALE GENOMIC DNA]</scope>
    <source>
        <strain evidence="2">CGMCC 1.18439</strain>
    </source>
</reference>
<evidence type="ECO:0000313" key="1">
    <source>
        <dbReference type="EMBL" id="GHG03646.1"/>
    </source>
</evidence>
<proteinExistence type="predicted"/>
<dbReference type="Proteomes" id="UP000632154">
    <property type="component" value="Unassembled WGS sequence"/>
</dbReference>
<protein>
    <recommendedName>
        <fullName evidence="3">Uracil-DNA glycosylase</fullName>
    </recommendedName>
</protein>
<evidence type="ECO:0008006" key="3">
    <source>
        <dbReference type="Google" id="ProtNLM"/>
    </source>
</evidence>
<evidence type="ECO:0000313" key="2">
    <source>
        <dbReference type="Proteomes" id="UP000632154"/>
    </source>
</evidence>
<organism evidence="1 2">
    <name type="scientific">Deinococcus piscis</name>
    <dbReference type="NCBI Taxonomy" id="394230"/>
    <lineage>
        <taxon>Bacteria</taxon>
        <taxon>Thermotogati</taxon>
        <taxon>Deinococcota</taxon>
        <taxon>Deinococci</taxon>
        <taxon>Deinococcales</taxon>
        <taxon>Deinococcaceae</taxon>
        <taxon>Deinococcus</taxon>
    </lineage>
</organism>
<accession>A0ABQ3K5D6</accession>
<keyword evidence="2" id="KW-1185">Reference proteome</keyword>